<name>A0ABY7DFH4_MYAAR</name>
<evidence type="ECO:0000313" key="3">
    <source>
        <dbReference type="Proteomes" id="UP001164746"/>
    </source>
</evidence>
<sequence length="148" mass="17022">MAKWNKKPVVNFERMVRSVEKSLSGDEDAKYSVIVLFRKRPLLRLTVPLMLSCSYPSIFRIGRKFTSIIAYIVCLVGGLVVTLEELVPGLLYIMIALLSFLSILCIVSLPETNHRMLVDRLVDDLDRERKQEKDHVDTQEQTTNNRIV</sequence>
<organism evidence="2 3">
    <name type="scientific">Mya arenaria</name>
    <name type="common">Soft-shell clam</name>
    <dbReference type="NCBI Taxonomy" id="6604"/>
    <lineage>
        <taxon>Eukaryota</taxon>
        <taxon>Metazoa</taxon>
        <taxon>Spiralia</taxon>
        <taxon>Lophotrochozoa</taxon>
        <taxon>Mollusca</taxon>
        <taxon>Bivalvia</taxon>
        <taxon>Autobranchia</taxon>
        <taxon>Heteroconchia</taxon>
        <taxon>Euheterodonta</taxon>
        <taxon>Imparidentia</taxon>
        <taxon>Neoheterodontei</taxon>
        <taxon>Myida</taxon>
        <taxon>Myoidea</taxon>
        <taxon>Myidae</taxon>
        <taxon>Mya</taxon>
    </lineage>
</organism>
<dbReference type="Proteomes" id="UP001164746">
    <property type="component" value="Chromosome 2"/>
</dbReference>
<proteinExistence type="predicted"/>
<protein>
    <submittedName>
        <fullName evidence="2">Uncharacterized protein</fullName>
    </submittedName>
</protein>
<feature type="transmembrane region" description="Helical" evidence="1">
    <location>
        <begin position="65"/>
        <end position="83"/>
    </location>
</feature>
<keyword evidence="1" id="KW-0812">Transmembrane</keyword>
<keyword evidence="1" id="KW-1133">Transmembrane helix</keyword>
<keyword evidence="3" id="KW-1185">Reference proteome</keyword>
<keyword evidence="1" id="KW-0472">Membrane</keyword>
<feature type="transmembrane region" description="Helical" evidence="1">
    <location>
        <begin position="89"/>
        <end position="110"/>
    </location>
</feature>
<reference evidence="2" key="1">
    <citation type="submission" date="2022-11" db="EMBL/GenBank/DDBJ databases">
        <title>Centuries of genome instability and evolution in soft-shell clam transmissible cancer (bioRxiv).</title>
        <authorList>
            <person name="Hart S.F.M."/>
            <person name="Yonemitsu M.A."/>
            <person name="Giersch R.M."/>
            <person name="Beal B.F."/>
            <person name="Arriagada G."/>
            <person name="Davis B.W."/>
            <person name="Ostrander E.A."/>
            <person name="Goff S.P."/>
            <person name="Metzger M.J."/>
        </authorList>
    </citation>
    <scope>NUCLEOTIDE SEQUENCE</scope>
    <source>
        <strain evidence="2">MELC-2E11</strain>
        <tissue evidence="2">Siphon/mantle</tissue>
    </source>
</reference>
<evidence type="ECO:0000256" key="1">
    <source>
        <dbReference type="SAM" id="Phobius"/>
    </source>
</evidence>
<evidence type="ECO:0000313" key="2">
    <source>
        <dbReference type="EMBL" id="WAQ95460.1"/>
    </source>
</evidence>
<accession>A0ABY7DFH4</accession>
<gene>
    <name evidence="2" type="ORF">MAR_028150</name>
</gene>
<dbReference type="EMBL" id="CP111013">
    <property type="protein sequence ID" value="WAQ95460.1"/>
    <property type="molecule type" value="Genomic_DNA"/>
</dbReference>